<dbReference type="PANTHER" id="PTHR47894:SF1">
    <property type="entry name" value="HTH-TYPE TRANSCRIPTIONAL REGULATOR VQSM"/>
    <property type="match status" value="1"/>
</dbReference>
<dbReference type="RefSeq" id="WP_316026937.1">
    <property type="nucleotide sequence ID" value="NZ_JAWDIO010000002.1"/>
</dbReference>
<dbReference type="SUPFAM" id="SSF46689">
    <property type="entry name" value="Homeodomain-like"/>
    <property type="match status" value="1"/>
</dbReference>
<gene>
    <name evidence="5" type="ORF">RS130_17130</name>
</gene>
<evidence type="ECO:0000313" key="5">
    <source>
        <dbReference type="EMBL" id="MDU0355397.1"/>
    </source>
</evidence>
<reference evidence="5 6" key="1">
    <citation type="submission" date="2023-10" db="EMBL/GenBank/DDBJ databases">
        <title>Glaciecola aquimarina strain GGW-M5 nov., isolated from a coastal seawater.</title>
        <authorList>
            <person name="Bayburt H."/>
            <person name="Kim J.M."/>
            <person name="Choi B.J."/>
            <person name="Jeon C.O."/>
        </authorList>
    </citation>
    <scope>NUCLEOTIDE SEQUENCE [LARGE SCALE GENOMIC DNA]</scope>
    <source>
        <strain evidence="5 6">KCTC 32108</strain>
    </source>
</reference>
<dbReference type="EMBL" id="JAWDIO010000002">
    <property type="protein sequence ID" value="MDU0355397.1"/>
    <property type="molecule type" value="Genomic_DNA"/>
</dbReference>
<evidence type="ECO:0000313" key="6">
    <source>
        <dbReference type="Proteomes" id="UP001247805"/>
    </source>
</evidence>
<comment type="caution">
    <text evidence="5">The sequence shown here is derived from an EMBL/GenBank/DDBJ whole genome shotgun (WGS) entry which is preliminary data.</text>
</comment>
<keyword evidence="6" id="KW-1185">Reference proteome</keyword>
<dbReference type="InterPro" id="IPR018060">
    <property type="entry name" value="HTH_AraC"/>
</dbReference>
<dbReference type="InterPro" id="IPR009057">
    <property type="entry name" value="Homeodomain-like_sf"/>
</dbReference>
<dbReference type="InterPro" id="IPR032687">
    <property type="entry name" value="AraC-type_N"/>
</dbReference>
<dbReference type="SMART" id="SM00342">
    <property type="entry name" value="HTH_ARAC"/>
    <property type="match status" value="1"/>
</dbReference>
<evidence type="ECO:0000256" key="3">
    <source>
        <dbReference type="ARBA" id="ARBA00023163"/>
    </source>
</evidence>
<dbReference type="Proteomes" id="UP001247805">
    <property type="component" value="Unassembled WGS sequence"/>
</dbReference>
<evidence type="ECO:0000256" key="2">
    <source>
        <dbReference type="ARBA" id="ARBA00023125"/>
    </source>
</evidence>
<dbReference type="Pfam" id="PF12833">
    <property type="entry name" value="HTH_18"/>
    <property type="match status" value="1"/>
</dbReference>
<feature type="domain" description="HTH araC/xylS-type" evidence="4">
    <location>
        <begin position="131"/>
        <end position="230"/>
    </location>
</feature>
<keyword evidence="1" id="KW-0805">Transcription regulation</keyword>
<protein>
    <submittedName>
        <fullName evidence="5">Helix-turn-helix domain-containing protein</fullName>
    </submittedName>
</protein>
<dbReference type="PROSITE" id="PS01124">
    <property type="entry name" value="HTH_ARAC_FAMILY_2"/>
    <property type="match status" value="1"/>
</dbReference>
<dbReference type="Pfam" id="PF12625">
    <property type="entry name" value="Arabinose_bd"/>
    <property type="match status" value="1"/>
</dbReference>
<keyword evidence="3" id="KW-0804">Transcription</keyword>
<dbReference type="PANTHER" id="PTHR47894">
    <property type="entry name" value="HTH-TYPE TRANSCRIPTIONAL REGULATOR GADX"/>
    <property type="match status" value="1"/>
</dbReference>
<dbReference type="Gene3D" id="1.10.10.60">
    <property type="entry name" value="Homeodomain-like"/>
    <property type="match status" value="1"/>
</dbReference>
<evidence type="ECO:0000256" key="1">
    <source>
        <dbReference type="ARBA" id="ARBA00023015"/>
    </source>
</evidence>
<proteinExistence type="predicted"/>
<organism evidence="5 6">
    <name type="scientific">Paraglaciecola aquimarina</name>
    <dbReference type="NCBI Taxonomy" id="1235557"/>
    <lineage>
        <taxon>Bacteria</taxon>
        <taxon>Pseudomonadati</taxon>
        <taxon>Pseudomonadota</taxon>
        <taxon>Gammaproteobacteria</taxon>
        <taxon>Alteromonadales</taxon>
        <taxon>Alteromonadaceae</taxon>
        <taxon>Paraglaciecola</taxon>
    </lineage>
</organism>
<keyword evidence="2" id="KW-0238">DNA-binding</keyword>
<evidence type="ECO:0000259" key="4">
    <source>
        <dbReference type="PROSITE" id="PS01124"/>
    </source>
</evidence>
<sequence>MRVLDVLRSQICPFFAAKTYTTEQRQYLLLSDTIGCKDQLQFLVELYFSAMVSACKLLFGQRIPFHFNFPFARPRYIQEYEVHLGHRLNFSQPMLSISFDKKWLVTPCLHRSDSLKWHAMKKAQANGIPKHGFLEAIRCYLTQQQSLGLQQVADLFAMSPATFKRKLKQHGYCFQQLQDELGKHHAIFLLQMQQLSNEESANLMHFNDISNFRRSVKRWTGLTPSQLRYSN</sequence>
<accession>A0ABU3SZL0</accession>
<name>A0ABU3SZL0_9ALTE</name>